<dbReference type="Proteomes" id="UP000821837">
    <property type="component" value="Chromosome 11"/>
</dbReference>
<evidence type="ECO:0000313" key="1">
    <source>
        <dbReference type="EMBL" id="KAH7973115.1"/>
    </source>
</evidence>
<keyword evidence="2" id="KW-1185">Reference proteome</keyword>
<protein>
    <submittedName>
        <fullName evidence="1">Uncharacterized protein</fullName>
    </submittedName>
</protein>
<reference evidence="1" key="1">
    <citation type="journal article" date="2020" name="Cell">
        <title>Large-Scale Comparative Analyses of Tick Genomes Elucidate Their Genetic Diversity and Vector Capacities.</title>
        <authorList>
            <consortium name="Tick Genome and Microbiome Consortium (TIGMIC)"/>
            <person name="Jia N."/>
            <person name="Wang J."/>
            <person name="Shi W."/>
            <person name="Du L."/>
            <person name="Sun Y."/>
            <person name="Zhan W."/>
            <person name="Jiang J.F."/>
            <person name="Wang Q."/>
            <person name="Zhang B."/>
            <person name="Ji P."/>
            <person name="Bell-Sakyi L."/>
            <person name="Cui X.M."/>
            <person name="Yuan T.T."/>
            <person name="Jiang B.G."/>
            <person name="Yang W.F."/>
            <person name="Lam T.T."/>
            <person name="Chang Q.C."/>
            <person name="Ding S.J."/>
            <person name="Wang X.J."/>
            <person name="Zhu J.G."/>
            <person name="Ruan X.D."/>
            <person name="Zhao L."/>
            <person name="Wei J.T."/>
            <person name="Ye R.Z."/>
            <person name="Que T.C."/>
            <person name="Du C.H."/>
            <person name="Zhou Y.H."/>
            <person name="Cheng J.X."/>
            <person name="Dai P.F."/>
            <person name="Guo W.B."/>
            <person name="Han X.H."/>
            <person name="Huang E.J."/>
            <person name="Li L.F."/>
            <person name="Wei W."/>
            <person name="Gao Y.C."/>
            <person name="Liu J.Z."/>
            <person name="Shao H.Z."/>
            <person name="Wang X."/>
            <person name="Wang C.C."/>
            <person name="Yang T.C."/>
            <person name="Huo Q.B."/>
            <person name="Li W."/>
            <person name="Chen H.Y."/>
            <person name="Chen S.E."/>
            <person name="Zhou L.G."/>
            <person name="Ni X.B."/>
            <person name="Tian J.H."/>
            <person name="Sheng Y."/>
            <person name="Liu T."/>
            <person name="Pan Y.S."/>
            <person name="Xia L.Y."/>
            <person name="Li J."/>
            <person name="Zhao F."/>
            <person name="Cao W.C."/>
        </authorList>
    </citation>
    <scope>NUCLEOTIDE SEQUENCE</scope>
    <source>
        <strain evidence="1">Rsan-2018</strain>
    </source>
</reference>
<organism evidence="1 2">
    <name type="scientific">Rhipicephalus sanguineus</name>
    <name type="common">Brown dog tick</name>
    <name type="synonym">Ixodes sanguineus</name>
    <dbReference type="NCBI Taxonomy" id="34632"/>
    <lineage>
        <taxon>Eukaryota</taxon>
        <taxon>Metazoa</taxon>
        <taxon>Ecdysozoa</taxon>
        <taxon>Arthropoda</taxon>
        <taxon>Chelicerata</taxon>
        <taxon>Arachnida</taxon>
        <taxon>Acari</taxon>
        <taxon>Parasitiformes</taxon>
        <taxon>Ixodida</taxon>
        <taxon>Ixodoidea</taxon>
        <taxon>Ixodidae</taxon>
        <taxon>Rhipicephalinae</taxon>
        <taxon>Rhipicephalus</taxon>
        <taxon>Rhipicephalus</taxon>
    </lineage>
</organism>
<evidence type="ECO:0000313" key="2">
    <source>
        <dbReference type="Proteomes" id="UP000821837"/>
    </source>
</evidence>
<accession>A0A9D4QC29</accession>
<gene>
    <name evidence="1" type="ORF">HPB52_021612</name>
</gene>
<sequence>MQFAAQLGQEEPLDVPTNDCTSYEERLTFLIVNMAPEHTAFRNHWWPRSYLEAKASGYQKTLGDHLPPKPSAISDRSNFNRRDQLQGELISYYVADLQKLAQASARLEPTQLKLRTYTGALVIPKGVLQVKVQHGGARRAFLYTTLKEGPPLPDREWIHSLRPEWSEIWNVQHLPSLAVASKIESVYLSYGRCGVEVDPSSFLLRRARRRLSRLVPAVTVDQRRPDEPLNVVACNPFAIELGKYLHLCKCAHTPRMTPSPGVAIKIRCCTDLQKTLRLGIEQLAKLRLAISWYFLRLATHQFLLDRNRPW</sequence>
<reference evidence="1" key="2">
    <citation type="submission" date="2021-09" db="EMBL/GenBank/DDBJ databases">
        <authorList>
            <person name="Jia N."/>
            <person name="Wang J."/>
            <person name="Shi W."/>
            <person name="Du L."/>
            <person name="Sun Y."/>
            <person name="Zhan W."/>
            <person name="Jiang J."/>
            <person name="Wang Q."/>
            <person name="Zhang B."/>
            <person name="Ji P."/>
            <person name="Sakyi L.B."/>
            <person name="Cui X."/>
            <person name="Yuan T."/>
            <person name="Jiang B."/>
            <person name="Yang W."/>
            <person name="Lam T.T.-Y."/>
            <person name="Chang Q."/>
            <person name="Ding S."/>
            <person name="Wang X."/>
            <person name="Zhu J."/>
            <person name="Ruan X."/>
            <person name="Zhao L."/>
            <person name="Wei J."/>
            <person name="Que T."/>
            <person name="Du C."/>
            <person name="Cheng J."/>
            <person name="Dai P."/>
            <person name="Han X."/>
            <person name="Huang E."/>
            <person name="Gao Y."/>
            <person name="Liu J."/>
            <person name="Shao H."/>
            <person name="Ye R."/>
            <person name="Li L."/>
            <person name="Wei W."/>
            <person name="Wang X."/>
            <person name="Wang C."/>
            <person name="Huo Q."/>
            <person name="Li W."/>
            <person name="Guo W."/>
            <person name="Chen H."/>
            <person name="Chen S."/>
            <person name="Zhou L."/>
            <person name="Zhou L."/>
            <person name="Ni X."/>
            <person name="Tian J."/>
            <person name="Zhou Y."/>
            <person name="Sheng Y."/>
            <person name="Liu T."/>
            <person name="Pan Y."/>
            <person name="Xia L."/>
            <person name="Li J."/>
            <person name="Zhao F."/>
            <person name="Cao W."/>
        </authorList>
    </citation>
    <scope>NUCLEOTIDE SEQUENCE</scope>
    <source>
        <strain evidence="1">Rsan-2018</strain>
        <tissue evidence="1">Larvae</tissue>
    </source>
</reference>
<proteinExistence type="predicted"/>
<dbReference type="AlphaFoldDB" id="A0A9D4QC29"/>
<dbReference type="VEuPathDB" id="VectorBase:RSAN_045060"/>
<dbReference type="EMBL" id="JABSTV010001247">
    <property type="protein sequence ID" value="KAH7973115.1"/>
    <property type="molecule type" value="Genomic_DNA"/>
</dbReference>
<comment type="caution">
    <text evidence="1">The sequence shown here is derived from an EMBL/GenBank/DDBJ whole genome shotgun (WGS) entry which is preliminary data.</text>
</comment>
<name>A0A9D4QC29_RHISA</name>
<dbReference type="VEuPathDB" id="VectorBase:RSAN_049935"/>